<organism evidence="2">
    <name type="scientific">marine sediment metagenome</name>
    <dbReference type="NCBI Taxonomy" id="412755"/>
    <lineage>
        <taxon>unclassified sequences</taxon>
        <taxon>metagenomes</taxon>
        <taxon>ecological metagenomes</taxon>
    </lineage>
</organism>
<evidence type="ECO:0000313" key="2">
    <source>
        <dbReference type="EMBL" id="KKN02548.1"/>
    </source>
</evidence>
<dbReference type="GO" id="GO:0004519">
    <property type="term" value="F:endonuclease activity"/>
    <property type="evidence" value="ECO:0007669"/>
    <property type="project" value="InterPro"/>
</dbReference>
<dbReference type="InterPro" id="IPR003615">
    <property type="entry name" value="HNH_nuc"/>
</dbReference>
<evidence type="ECO:0000259" key="1">
    <source>
        <dbReference type="Pfam" id="PF13392"/>
    </source>
</evidence>
<protein>
    <recommendedName>
        <fullName evidence="1">HNH nuclease domain-containing protein</fullName>
    </recommendedName>
</protein>
<gene>
    <name evidence="2" type="ORF">LCGC14_1116570</name>
</gene>
<feature type="domain" description="HNH nuclease" evidence="1">
    <location>
        <begin position="47"/>
        <end position="91"/>
    </location>
</feature>
<comment type="caution">
    <text evidence="2">The sequence shown here is derived from an EMBL/GenBank/DDBJ whole genome shotgun (WGS) entry which is preliminary data.</text>
</comment>
<dbReference type="AlphaFoldDB" id="A0A0F9QB03"/>
<name>A0A0F9QB03_9ZZZZ</name>
<dbReference type="InterPro" id="IPR044925">
    <property type="entry name" value="His-Me_finger_sf"/>
</dbReference>
<proteinExistence type="predicted"/>
<dbReference type="Pfam" id="PF13392">
    <property type="entry name" value="HNH_3"/>
    <property type="match status" value="1"/>
</dbReference>
<dbReference type="SUPFAM" id="SSF54060">
    <property type="entry name" value="His-Me finger endonucleases"/>
    <property type="match status" value="1"/>
</dbReference>
<accession>A0A0F9QB03</accession>
<dbReference type="Gene3D" id="3.90.75.10">
    <property type="entry name" value="Homing Intron 3 (I-ppo) Encoded Endonuclease, Chain A"/>
    <property type="match status" value="1"/>
</dbReference>
<sequence length="137" mass="16025">MPRGIYPRESAGSRFWAKVEKTEDCWNWLGNMYSGGYGVFWNHGQVRAHRYAYELHRGPIPEGLQIDHLCRNRIYVNPDHMEAVTQKVNMMRGIGPAARHAAATHCPQGHPYDLFNTYITVEGWRKCRTCHRDWRNP</sequence>
<dbReference type="EMBL" id="LAZR01005137">
    <property type="protein sequence ID" value="KKN02548.1"/>
    <property type="molecule type" value="Genomic_DNA"/>
</dbReference>
<dbReference type="InterPro" id="IPR044930">
    <property type="entry name" value="Homing_endonuclease_His-Me"/>
</dbReference>
<reference evidence="2" key="1">
    <citation type="journal article" date="2015" name="Nature">
        <title>Complex archaea that bridge the gap between prokaryotes and eukaryotes.</title>
        <authorList>
            <person name="Spang A."/>
            <person name="Saw J.H."/>
            <person name="Jorgensen S.L."/>
            <person name="Zaremba-Niedzwiedzka K."/>
            <person name="Martijn J."/>
            <person name="Lind A.E."/>
            <person name="van Eijk R."/>
            <person name="Schleper C."/>
            <person name="Guy L."/>
            <person name="Ettema T.J."/>
        </authorList>
    </citation>
    <scope>NUCLEOTIDE SEQUENCE</scope>
</reference>